<sequence>MMRKIQENDGKAEGNVKIEKVVLIYFSPTGGTQRVVRTLGKCWETKPQEIDLSDTKKDFGTYHLSGDTFCIIGVPSFGGRVPAAALERITKIRADRSPALITAAYGNRDYEDTLLELKECAEKAGFCVTAAVAAVTEHSIVREYGTGRPDKNDRRQLAEFGKTVRERILKSDSLTEAGVKGSSPYRKYSGVPLKPKAGKGCTQCGLCARKCPVSAIPVDNCRKTDRETCISCMRCVQICPQKVRSVNGVMQKIAGWKLKKVCRVRKQNELYQ</sequence>
<gene>
    <name evidence="5" type="ORF">NQ502_05980</name>
</gene>
<dbReference type="EMBL" id="CP102290">
    <property type="protein sequence ID" value="UWP60575.1"/>
    <property type="molecule type" value="Genomic_DNA"/>
</dbReference>
<reference evidence="5" key="1">
    <citation type="journal article" date="2022" name="Cell">
        <title>Design, construction, and in vivo augmentation of a complex gut microbiome.</title>
        <authorList>
            <person name="Cheng A.G."/>
            <person name="Ho P.Y."/>
            <person name="Aranda-Diaz A."/>
            <person name="Jain S."/>
            <person name="Yu F.B."/>
            <person name="Meng X."/>
            <person name="Wang M."/>
            <person name="Iakiviak M."/>
            <person name="Nagashima K."/>
            <person name="Zhao A."/>
            <person name="Murugkar P."/>
            <person name="Patil A."/>
            <person name="Atabakhsh K."/>
            <person name="Weakley A."/>
            <person name="Yan J."/>
            <person name="Brumbaugh A.R."/>
            <person name="Higginbottom S."/>
            <person name="Dimas A."/>
            <person name="Shiver A.L."/>
            <person name="Deutschbauer A."/>
            <person name="Neff N."/>
            <person name="Sonnenburg J.L."/>
            <person name="Huang K.C."/>
            <person name="Fischbach M.A."/>
        </authorList>
    </citation>
    <scope>NUCLEOTIDE SEQUENCE</scope>
    <source>
        <strain evidence="5">DSM 19829</strain>
    </source>
</reference>
<evidence type="ECO:0000313" key="5">
    <source>
        <dbReference type="EMBL" id="UWP60575.1"/>
    </source>
</evidence>
<keyword evidence="6" id="KW-1185">Reference proteome</keyword>
<feature type="domain" description="4Fe-4S ferredoxin-type" evidence="4">
    <location>
        <begin position="191"/>
        <end position="221"/>
    </location>
</feature>
<dbReference type="PROSITE" id="PS51379">
    <property type="entry name" value="4FE4S_FER_2"/>
    <property type="match status" value="2"/>
</dbReference>
<keyword evidence="1" id="KW-0479">Metal-binding</keyword>
<proteinExistence type="predicted"/>
<dbReference type="Gene3D" id="3.40.50.360">
    <property type="match status" value="1"/>
</dbReference>
<dbReference type="Pfam" id="PF12800">
    <property type="entry name" value="Fer4_4"/>
    <property type="match status" value="1"/>
</dbReference>
<dbReference type="SUPFAM" id="SSF52218">
    <property type="entry name" value="Flavoproteins"/>
    <property type="match status" value="1"/>
</dbReference>
<protein>
    <submittedName>
        <fullName evidence="5">4Fe-4S binding protein</fullName>
    </submittedName>
</protein>
<evidence type="ECO:0000256" key="2">
    <source>
        <dbReference type="ARBA" id="ARBA00023004"/>
    </source>
</evidence>
<keyword evidence="3" id="KW-0411">Iron-sulfur</keyword>
<dbReference type="Gene3D" id="3.30.70.20">
    <property type="match status" value="1"/>
</dbReference>
<evidence type="ECO:0000256" key="3">
    <source>
        <dbReference type="ARBA" id="ARBA00023014"/>
    </source>
</evidence>
<evidence type="ECO:0000256" key="1">
    <source>
        <dbReference type="ARBA" id="ARBA00022723"/>
    </source>
</evidence>
<evidence type="ECO:0000313" key="6">
    <source>
        <dbReference type="Proteomes" id="UP001060164"/>
    </source>
</evidence>
<evidence type="ECO:0000259" key="4">
    <source>
        <dbReference type="PROSITE" id="PS51379"/>
    </source>
</evidence>
<dbReference type="Proteomes" id="UP001060164">
    <property type="component" value="Chromosome"/>
</dbReference>
<dbReference type="InterPro" id="IPR017896">
    <property type="entry name" value="4Fe4S_Fe-S-bd"/>
</dbReference>
<keyword evidence="2" id="KW-0408">Iron</keyword>
<dbReference type="SUPFAM" id="SSF54862">
    <property type="entry name" value="4Fe-4S ferredoxins"/>
    <property type="match status" value="1"/>
</dbReference>
<dbReference type="PROSITE" id="PS00198">
    <property type="entry name" value="4FE4S_FER_1"/>
    <property type="match status" value="2"/>
</dbReference>
<dbReference type="InterPro" id="IPR029039">
    <property type="entry name" value="Flavoprotein-like_sf"/>
</dbReference>
<feature type="domain" description="4Fe-4S ferredoxin-type" evidence="4">
    <location>
        <begin position="225"/>
        <end position="249"/>
    </location>
</feature>
<dbReference type="RefSeq" id="WP_242830318.1">
    <property type="nucleotide sequence ID" value="NZ_CABLBR010000002.1"/>
</dbReference>
<accession>A0ABY5VL29</accession>
<dbReference type="InterPro" id="IPR017900">
    <property type="entry name" value="4Fe4S_Fe_S_CS"/>
</dbReference>
<name>A0ABY5VL29_9FIRM</name>
<organism evidence="5 6">
    <name type="scientific">Ruminococcus gauvreauii</name>
    <dbReference type="NCBI Taxonomy" id="438033"/>
    <lineage>
        <taxon>Bacteria</taxon>
        <taxon>Bacillati</taxon>
        <taxon>Bacillota</taxon>
        <taxon>Clostridia</taxon>
        <taxon>Eubacteriales</taxon>
        <taxon>Oscillospiraceae</taxon>
        <taxon>Ruminococcus</taxon>
    </lineage>
</organism>
<dbReference type="Pfam" id="PF00037">
    <property type="entry name" value="Fer4"/>
    <property type="match status" value="1"/>
</dbReference>